<evidence type="ECO:0000256" key="2">
    <source>
        <dbReference type="SAM" id="SignalP"/>
    </source>
</evidence>
<dbReference type="RefSeq" id="WP_148323027.1">
    <property type="nucleotide sequence ID" value="NZ_JACJLL010000027.1"/>
</dbReference>
<name>A0ABS2FFX3_9CLOT</name>
<protein>
    <submittedName>
        <fullName evidence="3">Uncharacterized protein</fullName>
    </submittedName>
</protein>
<evidence type="ECO:0000256" key="1">
    <source>
        <dbReference type="SAM" id="MobiDB-lite"/>
    </source>
</evidence>
<sequence>MRKNIFLFSLILTMLITLNFNMAYAEPNENVEQNEERENEPYKTLEELKKELKEERRQIDQQRLEEIRKKEQEKREQLGETENLEKNDGNEKKKSEEKKSKESEYIPSLIVRLRGKHSAKYLCSYHFVIKDDNTESELDKTNFDDYQILLKKPSLKVRAGEVINFEFSEKPIKVRAYIWGDEIKELQMKRGTIKVPQLDEKIVVGVEGTYKNGKILYAVVLDVRG</sequence>
<gene>
    <name evidence="3" type="ORF">H6A19_06105</name>
</gene>
<proteinExistence type="predicted"/>
<dbReference type="EMBL" id="JACJLL010000027">
    <property type="protein sequence ID" value="MBM6818912.1"/>
    <property type="molecule type" value="Genomic_DNA"/>
</dbReference>
<evidence type="ECO:0000313" key="3">
    <source>
        <dbReference type="EMBL" id="MBM6818912.1"/>
    </source>
</evidence>
<feature type="region of interest" description="Disordered" evidence="1">
    <location>
        <begin position="70"/>
        <end position="99"/>
    </location>
</feature>
<evidence type="ECO:0000313" key="4">
    <source>
        <dbReference type="Proteomes" id="UP000767334"/>
    </source>
</evidence>
<reference evidence="3 4" key="1">
    <citation type="journal article" date="2021" name="Sci. Rep.">
        <title>The distribution of antibiotic resistance genes in chicken gut microbiota commensals.</title>
        <authorList>
            <person name="Juricova H."/>
            <person name="Matiasovicova J."/>
            <person name="Kubasova T."/>
            <person name="Cejkova D."/>
            <person name="Rychlik I."/>
        </authorList>
    </citation>
    <scope>NUCLEOTIDE SEQUENCE [LARGE SCALE GENOMIC DNA]</scope>
    <source>
        <strain evidence="3 4">An435</strain>
    </source>
</reference>
<feature type="signal peptide" evidence="2">
    <location>
        <begin position="1"/>
        <end position="25"/>
    </location>
</feature>
<accession>A0ABS2FFX3</accession>
<comment type="caution">
    <text evidence="3">The sequence shown here is derived from an EMBL/GenBank/DDBJ whole genome shotgun (WGS) entry which is preliminary data.</text>
</comment>
<feature type="chain" id="PRO_5047250643" evidence="2">
    <location>
        <begin position="26"/>
        <end position="225"/>
    </location>
</feature>
<keyword evidence="4" id="KW-1185">Reference proteome</keyword>
<keyword evidence="2" id="KW-0732">Signal</keyword>
<organism evidence="3 4">
    <name type="scientific">Clostridium saudiense</name>
    <dbReference type="NCBI Taxonomy" id="1414720"/>
    <lineage>
        <taxon>Bacteria</taxon>
        <taxon>Bacillati</taxon>
        <taxon>Bacillota</taxon>
        <taxon>Clostridia</taxon>
        <taxon>Eubacteriales</taxon>
        <taxon>Clostridiaceae</taxon>
        <taxon>Clostridium</taxon>
    </lineage>
</organism>
<dbReference type="Proteomes" id="UP000767334">
    <property type="component" value="Unassembled WGS sequence"/>
</dbReference>